<evidence type="ECO:0000256" key="9">
    <source>
        <dbReference type="PIRSR" id="PIRSR602403-1"/>
    </source>
</evidence>
<dbReference type="InterPro" id="IPR002403">
    <property type="entry name" value="Cyt_P450_E_grp-IV"/>
</dbReference>
<keyword evidence="6" id="KW-0560">Oxidoreductase</keyword>
<dbReference type="GO" id="GO:0016705">
    <property type="term" value="F:oxidoreductase activity, acting on paired donors, with incorporation or reduction of molecular oxygen"/>
    <property type="evidence" value="ECO:0007669"/>
    <property type="project" value="InterPro"/>
</dbReference>
<dbReference type="HOGENOM" id="CLU_001570_5_11_1"/>
<dbReference type="GO" id="GO:0020037">
    <property type="term" value="F:heme binding"/>
    <property type="evidence" value="ECO:0007669"/>
    <property type="project" value="InterPro"/>
</dbReference>
<dbReference type="InParanoid" id="W4JR64"/>
<keyword evidence="11" id="KW-1185">Reference proteome</keyword>
<evidence type="ECO:0000256" key="5">
    <source>
        <dbReference type="ARBA" id="ARBA00022723"/>
    </source>
</evidence>
<keyword evidence="5 9" id="KW-0479">Metal-binding</keyword>
<evidence type="ECO:0000256" key="6">
    <source>
        <dbReference type="ARBA" id="ARBA00023002"/>
    </source>
</evidence>
<dbReference type="AlphaFoldDB" id="W4JR64"/>
<evidence type="ECO:0000256" key="8">
    <source>
        <dbReference type="ARBA" id="ARBA00023033"/>
    </source>
</evidence>
<keyword evidence="7 9" id="KW-0408">Iron</keyword>
<dbReference type="CDD" id="cd11069">
    <property type="entry name" value="CYP_FUM15-like"/>
    <property type="match status" value="1"/>
</dbReference>
<protein>
    <submittedName>
        <fullName evidence="10">Cytochrome P450 monooxygenase 96</fullName>
    </submittedName>
</protein>
<evidence type="ECO:0000313" key="10">
    <source>
        <dbReference type="EMBL" id="ETW75580.1"/>
    </source>
</evidence>
<evidence type="ECO:0000256" key="1">
    <source>
        <dbReference type="ARBA" id="ARBA00001971"/>
    </source>
</evidence>
<dbReference type="RefSeq" id="XP_009552507.1">
    <property type="nucleotide sequence ID" value="XM_009554212.1"/>
</dbReference>
<keyword evidence="8 10" id="KW-0503">Monooxygenase</keyword>
<dbReference type="InterPro" id="IPR001128">
    <property type="entry name" value="Cyt_P450"/>
</dbReference>
<evidence type="ECO:0000256" key="7">
    <source>
        <dbReference type="ARBA" id="ARBA00023004"/>
    </source>
</evidence>
<dbReference type="Pfam" id="PF00067">
    <property type="entry name" value="p450"/>
    <property type="match status" value="1"/>
</dbReference>
<dbReference type="InterPro" id="IPR050121">
    <property type="entry name" value="Cytochrome_P450_monoxygenase"/>
</dbReference>
<dbReference type="InterPro" id="IPR036396">
    <property type="entry name" value="Cyt_P450_sf"/>
</dbReference>
<dbReference type="eggNOG" id="KOG0157">
    <property type="taxonomic scope" value="Eukaryota"/>
</dbReference>
<keyword evidence="4 9" id="KW-0349">Heme</keyword>
<gene>
    <name evidence="10" type="primary">cpm96</name>
    <name evidence="10" type="ORF">HETIRDRAFT_56698</name>
</gene>
<dbReference type="KEGG" id="hir:HETIRDRAFT_56698"/>
<dbReference type="GeneID" id="20678369"/>
<sequence>MFVSIYPSLFFDLLLCSACSSILYVVLRISRTTRRSHFRGIPGPLPKSYITGNLSQLFNAKGLPFHDDLTRLYGDVVKVYGFFGDEQLYISDPRALQSIIVKDQDSFEETTTFIETNKLIFGEGLVATVGDHHKRQRKIVSPAFSVPQLRKLVPKLYDVAHRLSDAVGKEIEGSSEVLDMAQWMSRVALESVGQAVLGYSFDPLNSPSNNPYTKAIRELIPALFRVSLIRQFAPFISRIGSPAFRRKLVDITPNATVQKIKMMSDVMYDTAKDILRDKKDTFSGSKDAHEQTHDPKDIVSILLGQNKGSTAEEQLSDEELIGQMTVLIFGAQDTTSSALSRILFMLATHPIVQDNVRHEIQQARSRESNTRLNDDNICYDQLLSLPWLDAVIKETLRLYPPVPFVRRTATETCNVPLSTPIKPSDPTQGQPRTALTIPKGTTLFVSIVAPNRSPSIWGPDALEWRPERWLSAQSLGSGHRDEMMRLPGIYSGMLTFLGGGRSCIGYKFAQIEMKVILATLLSRFSFFTTSDQIVWNLSQIISPSVQKTDINGCLFELQGMPLLVKHVVG</sequence>
<dbReference type="STRING" id="747525.W4JR64"/>
<dbReference type="PANTHER" id="PTHR24305:SF166">
    <property type="entry name" value="CYTOCHROME P450 12A4, MITOCHONDRIAL-RELATED"/>
    <property type="match status" value="1"/>
</dbReference>
<comment type="pathway">
    <text evidence="2">Secondary metabolite biosynthesis.</text>
</comment>
<evidence type="ECO:0000313" key="11">
    <source>
        <dbReference type="Proteomes" id="UP000030671"/>
    </source>
</evidence>
<proteinExistence type="inferred from homology"/>
<name>W4JR64_HETIT</name>
<feature type="binding site" description="axial binding residue" evidence="9">
    <location>
        <position position="503"/>
    </location>
    <ligand>
        <name>heme</name>
        <dbReference type="ChEBI" id="CHEBI:30413"/>
    </ligand>
    <ligandPart>
        <name>Fe</name>
        <dbReference type="ChEBI" id="CHEBI:18248"/>
    </ligandPart>
</feature>
<dbReference type="SUPFAM" id="SSF48264">
    <property type="entry name" value="Cytochrome P450"/>
    <property type="match status" value="1"/>
</dbReference>
<dbReference type="GO" id="GO:0004497">
    <property type="term" value="F:monooxygenase activity"/>
    <property type="evidence" value="ECO:0007669"/>
    <property type="project" value="UniProtKB-KW"/>
</dbReference>
<evidence type="ECO:0000256" key="2">
    <source>
        <dbReference type="ARBA" id="ARBA00005179"/>
    </source>
</evidence>
<dbReference type="PANTHER" id="PTHR24305">
    <property type="entry name" value="CYTOCHROME P450"/>
    <property type="match status" value="1"/>
</dbReference>
<comment type="similarity">
    <text evidence="3">Belongs to the cytochrome P450 family.</text>
</comment>
<accession>W4JR64</accession>
<dbReference type="OrthoDB" id="1470350at2759"/>
<evidence type="ECO:0000256" key="3">
    <source>
        <dbReference type="ARBA" id="ARBA00010617"/>
    </source>
</evidence>
<dbReference type="PRINTS" id="PR00465">
    <property type="entry name" value="EP450IV"/>
</dbReference>
<evidence type="ECO:0000256" key="4">
    <source>
        <dbReference type="ARBA" id="ARBA00022617"/>
    </source>
</evidence>
<comment type="cofactor">
    <cofactor evidence="1 9">
        <name>heme</name>
        <dbReference type="ChEBI" id="CHEBI:30413"/>
    </cofactor>
</comment>
<organism evidence="10 11">
    <name type="scientific">Heterobasidion irregulare (strain TC 32-1)</name>
    <dbReference type="NCBI Taxonomy" id="747525"/>
    <lineage>
        <taxon>Eukaryota</taxon>
        <taxon>Fungi</taxon>
        <taxon>Dikarya</taxon>
        <taxon>Basidiomycota</taxon>
        <taxon>Agaricomycotina</taxon>
        <taxon>Agaricomycetes</taxon>
        <taxon>Russulales</taxon>
        <taxon>Bondarzewiaceae</taxon>
        <taxon>Heterobasidion</taxon>
        <taxon>Heterobasidion annosum species complex</taxon>
    </lineage>
</organism>
<dbReference type="GO" id="GO:0005506">
    <property type="term" value="F:iron ion binding"/>
    <property type="evidence" value="ECO:0007669"/>
    <property type="project" value="InterPro"/>
</dbReference>
<dbReference type="Proteomes" id="UP000030671">
    <property type="component" value="Unassembled WGS sequence"/>
</dbReference>
<dbReference type="Gene3D" id="1.10.630.10">
    <property type="entry name" value="Cytochrome P450"/>
    <property type="match status" value="1"/>
</dbReference>
<dbReference type="EMBL" id="KI925466">
    <property type="protein sequence ID" value="ETW75580.1"/>
    <property type="molecule type" value="Genomic_DNA"/>
</dbReference>
<reference evidence="10 11" key="1">
    <citation type="journal article" date="2012" name="New Phytol.">
        <title>Insight into trade-off between wood decay and parasitism from the genome of a fungal forest pathogen.</title>
        <authorList>
            <person name="Olson A."/>
            <person name="Aerts A."/>
            <person name="Asiegbu F."/>
            <person name="Belbahri L."/>
            <person name="Bouzid O."/>
            <person name="Broberg A."/>
            <person name="Canback B."/>
            <person name="Coutinho P.M."/>
            <person name="Cullen D."/>
            <person name="Dalman K."/>
            <person name="Deflorio G."/>
            <person name="van Diepen L.T."/>
            <person name="Dunand C."/>
            <person name="Duplessis S."/>
            <person name="Durling M."/>
            <person name="Gonthier P."/>
            <person name="Grimwood J."/>
            <person name="Fossdal C.G."/>
            <person name="Hansson D."/>
            <person name="Henrissat B."/>
            <person name="Hietala A."/>
            <person name="Himmelstrand K."/>
            <person name="Hoffmeister D."/>
            <person name="Hogberg N."/>
            <person name="James T.Y."/>
            <person name="Karlsson M."/>
            <person name="Kohler A."/>
            <person name="Kues U."/>
            <person name="Lee Y.H."/>
            <person name="Lin Y.C."/>
            <person name="Lind M."/>
            <person name="Lindquist E."/>
            <person name="Lombard V."/>
            <person name="Lucas S."/>
            <person name="Lunden K."/>
            <person name="Morin E."/>
            <person name="Murat C."/>
            <person name="Park J."/>
            <person name="Raffaello T."/>
            <person name="Rouze P."/>
            <person name="Salamov A."/>
            <person name="Schmutz J."/>
            <person name="Solheim H."/>
            <person name="Stahlberg J."/>
            <person name="Velez H."/>
            <person name="de Vries R.P."/>
            <person name="Wiebenga A."/>
            <person name="Woodward S."/>
            <person name="Yakovlev I."/>
            <person name="Garbelotto M."/>
            <person name="Martin F."/>
            <person name="Grigoriev I.V."/>
            <person name="Stenlid J."/>
        </authorList>
    </citation>
    <scope>NUCLEOTIDE SEQUENCE [LARGE SCALE GENOMIC DNA]</scope>
    <source>
        <strain evidence="10 11">TC 32-1</strain>
    </source>
</reference>
<dbReference type="PRINTS" id="PR00385">
    <property type="entry name" value="P450"/>
</dbReference>